<accession>A0A3M2KX64</accession>
<dbReference type="Gene3D" id="3.90.176.10">
    <property type="entry name" value="Toxin ADP-ribosyltransferase, Chain A, domain 1"/>
    <property type="match status" value="1"/>
</dbReference>
<evidence type="ECO:0000256" key="2">
    <source>
        <dbReference type="ARBA" id="ARBA00012031"/>
    </source>
</evidence>
<proteinExistence type="inferred from homology"/>
<evidence type="ECO:0000313" key="9">
    <source>
        <dbReference type="Proteomes" id="UP000279275"/>
    </source>
</evidence>
<evidence type="ECO:0000256" key="5">
    <source>
        <dbReference type="ARBA" id="ARBA00022695"/>
    </source>
</evidence>
<keyword evidence="7" id="KW-0175">Coiled coil</keyword>
<evidence type="ECO:0000256" key="7">
    <source>
        <dbReference type="SAM" id="Coils"/>
    </source>
</evidence>
<evidence type="ECO:0000256" key="1">
    <source>
        <dbReference type="ARBA" id="ARBA00009558"/>
    </source>
</evidence>
<gene>
    <name evidence="8" type="ORF">EBN03_23940</name>
</gene>
<dbReference type="EMBL" id="RFFH01000012">
    <property type="protein sequence ID" value="RMI29851.1"/>
    <property type="molecule type" value="Genomic_DNA"/>
</dbReference>
<evidence type="ECO:0000256" key="6">
    <source>
        <dbReference type="ARBA" id="ARBA00047597"/>
    </source>
</evidence>
<dbReference type="SUPFAM" id="SSF56399">
    <property type="entry name" value="ADP-ribosylation"/>
    <property type="match status" value="1"/>
</dbReference>
<comment type="caution">
    <text evidence="8">The sequence shown here is derived from an EMBL/GenBank/DDBJ whole genome shotgun (WGS) entry which is preliminary data.</text>
</comment>
<dbReference type="Proteomes" id="UP000279275">
    <property type="component" value="Unassembled WGS sequence"/>
</dbReference>
<keyword evidence="5" id="KW-0548">Nucleotidyltransferase</keyword>
<keyword evidence="4" id="KW-0808">Transferase</keyword>
<dbReference type="PROSITE" id="PS51996">
    <property type="entry name" value="TR_MART"/>
    <property type="match status" value="1"/>
</dbReference>
<sequence length="492" mass="52061">MTVHVNLQIYTDAANSLTKIGTGLETAIDKLWKALQKTDGMAGTSDAAKKWATSYDSRAASVLDNAHKLAQTLPYFASLIATAGYNHAISDYNSTNPPQGTAPTPPPTVDQPVPLCWTPPPSAGGPGNGLVSISQLMQYIHVHIPDGDTDKLTKAHDAWYGFNQDTIVSNIHSDIQKIIDSFKTVQSPEIEDLMEGLSRLADAGWKLCGGSNQLLSECASHKNALKDLRDRIDRAVRQLDEMLAGQLAVTILAAVVTAGAGLALSGADAALSADEVIATAGRVTEAVAAVDVDSLMTTAAGTEDSLADVGGSLDKLGALTRTEIEAEVDGTSTAGSLLPKLTAEDEAVINKYTLADKTSPTGYYQLNAALRGGTLDADQAAMTSDLNAALSKLPDHSGVVFRGTDLPQSAIDNYVEGQVVTEKQFFSTSSDPNKSFPGNTQFEVISLTGKEISPYSSFPEDEVLFRSNTNFYVASNVTDPVTGITHIKLIER</sequence>
<evidence type="ECO:0000313" key="8">
    <source>
        <dbReference type="EMBL" id="RMI29851.1"/>
    </source>
</evidence>
<dbReference type="GO" id="GO:0106274">
    <property type="term" value="F:NAD+-protein-arginine ADP-ribosyltransferase activity"/>
    <property type="evidence" value="ECO:0007669"/>
    <property type="project" value="UniProtKB-EC"/>
</dbReference>
<dbReference type="RefSeq" id="WP_122190364.1">
    <property type="nucleotide sequence ID" value="NZ_RFFH01000012.1"/>
</dbReference>
<comment type="similarity">
    <text evidence="1">Belongs to the Arg-specific ADP-ribosyltransferase family.</text>
</comment>
<protein>
    <recommendedName>
        <fullName evidence="2">NAD(+)--protein-arginine ADP-ribosyltransferase</fullName>
        <ecNumber evidence="2">2.4.2.31</ecNumber>
    </recommendedName>
</protein>
<keyword evidence="3" id="KW-0328">Glycosyltransferase</keyword>
<dbReference type="InterPro" id="IPR000768">
    <property type="entry name" value="ART"/>
</dbReference>
<name>A0A3M2KX64_9NOCA</name>
<dbReference type="Pfam" id="PF01129">
    <property type="entry name" value="ART"/>
    <property type="match status" value="1"/>
</dbReference>
<reference evidence="8 9" key="1">
    <citation type="submission" date="2018-10" db="EMBL/GenBank/DDBJ databases">
        <title>Isolation from cow dung.</title>
        <authorList>
            <person name="Ling L."/>
        </authorList>
    </citation>
    <scope>NUCLEOTIDE SEQUENCE [LARGE SCALE GENOMIC DNA]</scope>
    <source>
        <strain evidence="8 9">NEAU-LL90</strain>
    </source>
</reference>
<evidence type="ECO:0000256" key="3">
    <source>
        <dbReference type="ARBA" id="ARBA00022676"/>
    </source>
</evidence>
<evidence type="ECO:0000256" key="4">
    <source>
        <dbReference type="ARBA" id="ARBA00022679"/>
    </source>
</evidence>
<dbReference type="AlphaFoldDB" id="A0A3M2KX64"/>
<organism evidence="8 9">
    <name type="scientific">Nocardia stercoris</name>
    <dbReference type="NCBI Taxonomy" id="2483361"/>
    <lineage>
        <taxon>Bacteria</taxon>
        <taxon>Bacillati</taxon>
        <taxon>Actinomycetota</taxon>
        <taxon>Actinomycetes</taxon>
        <taxon>Mycobacteriales</taxon>
        <taxon>Nocardiaceae</taxon>
        <taxon>Nocardia</taxon>
    </lineage>
</organism>
<comment type="catalytic activity">
    <reaction evidence="6">
        <text>L-arginyl-[protein] + NAD(+) = N(omega)-(ADP-D-ribosyl)-L-arginyl-[protein] + nicotinamide + H(+)</text>
        <dbReference type="Rhea" id="RHEA:19149"/>
        <dbReference type="Rhea" id="RHEA-COMP:10532"/>
        <dbReference type="Rhea" id="RHEA-COMP:15087"/>
        <dbReference type="ChEBI" id="CHEBI:15378"/>
        <dbReference type="ChEBI" id="CHEBI:17154"/>
        <dbReference type="ChEBI" id="CHEBI:29965"/>
        <dbReference type="ChEBI" id="CHEBI:57540"/>
        <dbReference type="ChEBI" id="CHEBI:142554"/>
        <dbReference type="EC" id="2.4.2.31"/>
    </reaction>
</comment>
<dbReference type="EC" id="2.4.2.31" evidence="2"/>
<feature type="coiled-coil region" evidence="7">
    <location>
        <begin position="211"/>
        <end position="245"/>
    </location>
</feature>
<dbReference type="GO" id="GO:0016779">
    <property type="term" value="F:nucleotidyltransferase activity"/>
    <property type="evidence" value="ECO:0007669"/>
    <property type="project" value="UniProtKB-KW"/>
</dbReference>
<dbReference type="OrthoDB" id="4534171at2"/>
<keyword evidence="9" id="KW-1185">Reference proteome</keyword>